<proteinExistence type="predicted"/>
<dbReference type="EMBL" id="GBRH01267050">
    <property type="protein sequence ID" value="JAD30845.1"/>
    <property type="molecule type" value="Transcribed_RNA"/>
</dbReference>
<reference evidence="1" key="2">
    <citation type="journal article" date="2015" name="Data Brief">
        <title>Shoot transcriptome of the giant reed, Arundo donax.</title>
        <authorList>
            <person name="Barrero R.A."/>
            <person name="Guerrero F.D."/>
            <person name="Moolhuijzen P."/>
            <person name="Goolsby J.A."/>
            <person name="Tidwell J."/>
            <person name="Bellgard S.E."/>
            <person name="Bellgard M.I."/>
        </authorList>
    </citation>
    <scope>NUCLEOTIDE SEQUENCE</scope>
    <source>
        <tissue evidence="1">Shoot tissue taken approximately 20 cm above the soil surface</tissue>
    </source>
</reference>
<name>A0A0A9Q8S2_ARUDO</name>
<reference evidence="1" key="1">
    <citation type="submission" date="2014-09" db="EMBL/GenBank/DDBJ databases">
        <authorList>
            <person name="Magalhaes I.L.F."/>
            <person name="Oliveira U."/>
            <person name="Santos F.R."/>
            <person name="Vidigal T.H.D.A."/>
            <person name="Brescovit A.D."/>
            <person name="Santos A.J."/>
        </authorList>
    </citation>
    <scope>NUCLEOTIDE SEQUENCE</scope>
    <source>
        <tissue evidence="1">Shoot tissue taken approximately 20 cm above the soil surface</tissue>
    </source>
</reference>
<protein>
    <submittedName>
        <fullName evidence="1">Uncharacterized protein</fullName>
    </submittedName>
</protein>
<sequence>MKINIRLFEQQLDFRKSNGLKKITTTITKSFSPKQIRVG</sequence>
<evidence type="ECO:0000313" key="1">
    <source>
        <dbReference type="EMBL" id="JAD30845.1"/>
    </source>
</evidence>
<dbReference type="AlphaFoldDB" id="A0A0A9Q8S2"/>
<organism evidence="1">
    <name type="scientific">Arundo donax</name>
    <name type="common">Giant reed</name>
    <name type="synonym">Donax arundinaceus</name>
    <dbReference type="NCBI Taxonomy" id="35708"/>
    <lineage>
        <taxon>Eukaryota</taxon>
        <taxon>Viridiplantae</taxon>
        <taxon>Streptophyta</taxon>
        <taxon>Embryophyta</taxon>
        <taxon>Tracheophyta</taxon>
        <taxon>Spermatophyta</taxon>
        <taxon>Magnoliopsida</taxon>
        <taxon>Liliopsida</taxon>
        <taxon>Poales</taxon>
        <taxon>Poaceae</taxon>
        <taxon>PACMAD clade</taxon>
        <taxon>Arundinoideae</taxon>
        <taxon>Arundineae</taxon>
        <taxon>Arundo</taxon>
    </lineage>
</organism>
<accession>A0A0A9Q8S2</accession>